<organism evidence="2 3">
    <name type="scientific">Blautia wexlerae</name>
    <dbReference type="NCBI Taxonomy" id="418240"/>
    <lineage>
        <taxon>Bacteria</taxon>
        <taxon>Bacillati</taxon>
        <taxon>Bacillota</taxon>
        <taxon>Clostridia</taxon>
        <taxon>Lachnospirales</taxon>
        <taxon>Lachnospiraceae</taxon>
        <taxon>Blautia</taxon>
    </lineage>
</organism>
<proteinExistence type="predicted"/>
<dbReference type="EMBL" id="CYZN01000024">
    <property type="protein sequence ID" value="CUO50667.1"/>
    <property type="molecule type" value="Genomic_DNA"/>
</dbReference>
<keyword evidence="1" id="KW-0812">Transmembrane</keyword>
<feature type="transmembrane region" description="Helical" evidence="1">
    <location>
        <begin position="42"/>
        <end position="65"/>
    </location>
</feature>
<gene>
    <name evidence="2" type="ORF">ERS852478_03030</name>
</gene>
<dbReference type="InterPro" id="IPR032820">
    <property type="entry name" value="ATPase_put"/>
</dbReference>
<accession>A0A174FMC2</accession>
<evidence type="ECO:0000313" key="3">
    <source>
        <dbReference type="Proteomes" id="UP000095431"/>
    </source>
</evidence>
<evidence type="ECO:0000313" key="2">
    <source>
        <dbReference type="EMBL" id="CUO50667.1"/>
    </source>
</evidence>
<keyword evidence="1" id="KW-0472">Membrane</keyword>
<protein>
    <submittedName>
        <fullName evidence="2">Putative F0F1-ATPase subunit (ATPase_gene1)</fullName>
    </submittedName>
</protein>
<evidence type="ECO:0000256" key="1">
    <source>
        <dbReference type="SAM" id="Phobius"/>
    </source>
</evidence>
<sequence length="89" mass="10108">MKQWSEIIRNVTMLSQLGLSLITPVLICLAVCWLIVSKTGAGGWVYIPGFFFGLGGSGTVAYKFYLSINRQQRKENKKRKNKVSFNRHL</sequence>
<dbReference type="RefSeq" id="WP_055201082.1">
    <property type="nucleotide sequence ID" value="NZ_BTHH01000022.1"/>
</dbReference>
<keyword evidence="1" id="KW-1133">Transmembrane helix</keyword>
<dbReference type="Pfam" id="PF09527">
    <property type="entry name" value="ATPase_gene1"/>
    <property type="match status" value="1"/>
</dbReference>
<dbReference type="eggNOG" id="ENOG503360H">
    <property type="taxonomic scope" value="Bacteria"/>
</dbReference>
<dbReference type="Proteomes" id="UP000095431">
    <property type="component" value="Unassembled WGS sequence"/>
</dbReference>
<name>A0A174FMC2_9FIRM</name>
<feature type="transmembrane region" description="Helical" evidence="1">
    <location>
        <begin position="12"/>
        <end position="36"/>
    </location>
</feature>
<reference evidence="2 3" key="1">
    <citation type="submission" date="2015-09" db="EMBL/GenBank/DDBJ databases">
        <authorList>
            <consortium name="Pathogen Informatics"/>
        </authorList>
    </citation>
    <scope>NUCLEOTIDE SEQUENCE [LARGE SCALE GENOMIC DNA]</scope>
    <source>
        <strain evidence="2 3">2789STDY5834863</strain>
    </source>
</reference>
<dbReference type="AlphaFoldDB" id="A0A174FMC2"/>